<sequence>MKPESNNTFEPTRLASATLSLSIGDNVTIEHDELPTLINNKSADLYSHGAISKVSEITDISGIVTSRFHLTKDSYIETSFDEDDFAHNRKSLALWVRLEVSPDINQLPQEDQIRQITSRKLSLLGMEFERSDVYVLHEVTNCESKESAYFQESRFTSLYESDDGIVLKSVVNESENSGSIEYWQEIPLEAGRILVF</sequence>
<dbReference type="AlphaFoldDB" id="A0AAW8Q0A6"/>
<protein>
    <submittedName>
        <fullName evidence="1">Uncharacterized protein</fullName>
    </submittedName>
</protein>
<proteinExistence type="predicted"/>
<organism evidence="1 2">
    <name type="scientific">Vibrio parahaemolyticus</name>
    <dbReference type="NCBI Taxonomy" id="670"/>
    <lineage>
        <taxon>Bacteria</taxon>
        <taxon>Pseudomonadati</taxon>
        <taxon>Pseudomonadota</taxon>
        <taxon>Gammaproteobacteria</taxon>
        <taxon>Vibrionales</taxon>
        <taxon>Vibrionaceae</taxon>
        <taxon>Vibrio</taxon>
    </lineage>
</organism>
<evidence type="ECO:0000313" key="1">
    <source>
        <dbReference type="EMBL" id="MDS1821495.1"/>
    </source>
</evidence>
<dbReference type="EMBL" id="JAUHGG010000003">
    <property type="protein sequence ID" value="MDS1821495.1"/>
    <property type="molecule type" value="Genomic_DNA"/>
</dbReference>
<comment type="caution">
    <text evidence="1">The sequence shown here is derived from an EMBL/GenBank/DDBJ whole genome shotgun (WGS) entry which is preliminary data.</text>
</comment>
<accession>A0AAW8Q0A6</accession>
<gene>
    <name evidence="1" type="ORF">QX249_12555</name>
</gene>
<dbReference type="RefSeq" id="WP_311020389.1">
    <property type="nucleotide sequence ID" value="NZ_JAUHGG010000003.1"/>
</dbReference>
<name>A0AAW8Q0A6_VIBPH</name>
<evidence type="ECO:0000313" key="2">
    <source>
        <dbReference type="Proteomes" id="UP001253193"/>
    </source>
</evidence>
<reference evidence="1" key="1">
    <citation type="submission" date="2023-06" db="EMBL/GenBank/DDBJ databases">
        <title>Genomic Diversity of Vibrio spp. and Metagenomic Analysis of Pathogens in Florida Gulf Coastal Waters Following Hurricane Ian.</title>
        <authorList>
            <person name="Brumfield K.D."/>
        </authorList>
    </citation>
    <scope>NUCLEOTIDE SEQUENCE</scope>
    <source>
        <strain evidence="1">WBS2B-138</strain>
    </source>
</reference>
<dbReference type="Proteomes" id="UP001253193">
    <property type="component" value="Unassembled WGS sequence"/>
</dbReference>